<feature type="domain" description="Hydantoinase A/oxoprolinase" evidence="1">
    <location>
        <begin position="144"/>
        <end position="229"/>
    </location>
</feature>
<dbReference type="GO" id="GO:0016787">
    <property type="term" value="F:hydrolase activity"/>
    <property type="evidence" value="ECO:0007669"/>
    <property type="project" value="InterPro"/>
</dbReference>
<dbReference type="SUPFAM" id="SSF53067">
    <property type="entry name" value="Actin-like ATPase domain"/>
    <property type="match status" value="1"/>
</dbReference>
<evidence type="ECO:0000313" key="3">
    <source>
        <dbReference type="Proteomes" id="UP000663887"/>
    </source>
</evidence>
<dbReference type="PANTHER" id="PTHR11365:SF10">
    <property type="entry name" value="HYDANTOINASE_OXOPROLINASE"/>
    <property type="match status" value="1"/>
</dbReference>
<evidence type="ECO:0000259" key="1">
    <source>
        <dbReference type="Pfam" id="PF01968"/>
    </source>
</evidence>
<reference evidence="2" key="1">
    <citation type="submission" date="2021-02" db="EMBL/GenBank/DDBJ databases">
        <authorList>
            <person name="Nowell W R."/>
        </authorList>
    </citation>
    <scope>NUCLEOTIDE SEQUENCE</scope>
</reference>
<gene>
    <name evidence="2" type="ORF">XDN619_LOCUS21931</name>
</gene>
<evidence type="ECO:0000313" key="2">
    <source>
        <dbReference type="EMBL" id="CAF2117565.1"/>
    </source>
</evidence>
<dbReference type="AlphaFoldDB" id="A0A816V6J1"/>
<dbReference type="SUPFAM" id="SSF160991">
    <property type="entry name" value="CV3147-like"/>
    <property type="match status" value="1"/>
</dbReference>
<dbReference type="InterPro" id="IPR002821">
    <property type="entry name" value="Hydantoinase_A"/>
</dbReference>
<dbReference type="PANTHER" id="PTHR11365">
    <property type="entry name" value="5-OXOPROLINASE RELATED"/>
    <property type="match status" value="1"/>
</dbReference>
<name>A0A816V6J1_9BILA</name>
<dbReference type="Proteomes" id="UP000663887">
    <property type="component" value="Unassembled WGS sequence"/>
</dbReference>
<dbReference type="Pfam" id="PF01968">
    <property type="entry name" value="Hydantoinase_A"/>
    <property type="match status" value="1"/>
</dbReference>
<comment type="caution">
    <text evidence="2">The sequence shown here is derived from an EMBL/GenBank/DDBJ whole genome shotgun (WGS) entry which is preliminary data.</text>
</comment>
<dbReference type="EMBL" id="CAJNRG010009901">
    <property type="protein sequence ID" value="CAF2117565.1"/>
    <property type="molecule type" value="Genomic_DNA"/>
</dbReference>
<dbReference type="InterPro" id="IPR043129">
    <property type="entry name" value="ATPase_NBD"/>
</dbReference>
<protein>
    <recommendedName>
        <fullName evidence="1">Hydantoinase A/oxoprolinase domain-containing protein</fullName>
    </recommendedName>
</protein>
<proteinExistence type="predicted"/>
<organism evidence="2 3">
    <name type="scientific">Rotaria magnacalcarata</name>
    <dbReference type="NCBI Taxonomy" id="392030"/>
    <lineage>
        <taxon>Eukaryota</taxon>
        <taxon>Metazoa</taxon>
        <taxon>Spiralia</taxon>
        <taxon>Gnathifera</taxon>
        <taxon>Rotifera</taxon>
        <taxon>Eurotatoria</taxon>
        <taxon>Bdelloidea</taxon>
        <taxon>Philodinida</taxon>
        <taxon>Philodinidae</taxon>
        <taxon>Rotaria</taxon>
    </lineage>
</organism>
<dbReference type="InterPro" id="IPR045079">
    <property type="entry name" value="Oxoprolinase-like"/>
</dbReference>
<sequence length="451" mass="48486">MIGTTHFINALIQRRGLAKVCTIRICGAVIRRVLALDICTFCVCGVFSPCRSDQEKRVAEIIREESTTVYITLSHEIAGLGLSERENASILDACLRPLAKQTIEELQEALPGDVPCFLTRNICGSTNSMIGAAHLSGIKNGIVIDIGVIVNGRPRQTQTVIMSFSSSVLNTPVTDTVSLPLGGGTIIHVNEKEHTVQVEPDSVAYRFDQEALAFGGKTMTGTDIAFAAGLATGIGHCSVKLSSFIVEQVLDYVKELVTRNIERMKTNIEPVPVVLCGGGPILIDIDQSFPDVTQMVRIDHFAVCNAVGAVLCLISASMDLIFDLLPSPVDGDQQRKHVIDQLIVDVCQPPIYIDLTKKRPTFDGNGVWCIDSIVLGSGGGGKYKMRVVPTSYFAASSDLIVGAGFMGALTVSHELLPNGHGCLEAVNVLEKYLSTNIAGRGVSRGAHRRRL</sequence>
<accession>A0A816V6J1</accession>